<dbReference type="InterPro" id="IPR001138">
    <property type="entry name" value="Zn2Cys6_DnaBD"/>
</dbReference>
<feature type="region of interest" description="Disordered" evidence="3">
    <location>
        <begin position="685"/>
        <end position="733"/>
    </location>
</feature>
<dbReference type="InterPro" id="IPR036864">
    <property type="entry name" value="Zn2-C6_fun-type_DNA-bd_sf"/>
</dbReference>
<dbReference type="CDD" id="cd12148">
    <property type="entry name" value="fungal_TF_MHR"/>
    <property type="match status" value="1"/>
</dbReference>
<dbReference type="SUPFAM" id="SSF57701">
    <property type="entry name" value="Zn2/Cys6 DNA-binding domain"/>
    <property type="match status" value="1"/>
</dbReference>
<feature type="region of interest" description="Disordered" evidence="3">
    <location>
        <begin position="1"/>
        <end position="35"/>
    </location>
</feature>
<dbReference type="GO" id="GO:0006351">
    <property type="term" value="P:DNA-templated transcription"/>
    <property type="evidence" value="ECO:0007669"/>
    <property type="project" value="InterPro"/>
</dbReference>
<keyword evidence="1" id="KW-0479">Metal-binding</keyword>
<dbReference type="Pfam" id="PF04082">
    <property type="entry name" value="Fungal_trans"/>
    <property type="match status" value="1"/>
</dbReference>
<feature type="compositionally biased region" description="Polar residues" evidence="3">
    <location>
        <begin position="687"/>
        <end position="701"/>
    </location>
</feature>
<feature type="domain" description="Zn(2)-C6 fungal-type" evidence="4">
    <location>
        <begin position="43"/>
        <end position="73"/>
    </location>
</feature>
<dbReference type="PROSITE" id="PS50048">
    <property type="entry name" value="ZN2_CY6_FUNGAL_2"/>
    <property type="match status" value="1"/>
</dbReference>
<dbReference type="PROSITE" id="PS00463">
    <property type="entry name" value="ZN2_CY6_FUNGAL_1"/>
    <property type="match status" value="1"/>
</dbReference>
<accession>A0A9P6VPK0</accession>
<dbReference type="CDD" id="cd00067">
    <property type="entry name" value="GAL4"/>
    <property type="match status" value="1"/>
</dbReference>
<dbReference type="AlphaFoldDB" id="A0A9P6VPK0"/>
<name>A0A9P6VPK0_9HELO</name>
<evidence type="ECO:0000256" key="2">
    <source>
        <dbReference type="ARBA" id="ARBA00023242"/>
    </source>
</evidence>
<feature type="compositionally biased region" description="Low complexity" evidence="3">
    <location>
        <begin position="709"/>
        <end position="726"/>
    </location>
</feature>
<evidence type="ECO:0000256" key="1">
    <source>
        <dbReference type="ARBA" id="ARBA00022723"/>
    </source>
</evidence>
<dbReference type="PANTHER" id="PTHR46910:SF4">
    <property type="entry name" value="ZN(2)-C6 FUNGAL-TYPE DOMAIN-CONTAINING PROTEIN"/>
    <property type="match status" value="1"/>
</dbReference>
<dbReference type="PANTHER" id="PTHR46910">
    <property type="entry name" value="TRANSCRIPTION FACTOR PDR1"/>
    <property type="match status" value="1"/>
</dbReference>
<gene>
    <name evidence="5" type="ORF">D0Z07_2152</name>
</gene>
<dbReference type="EMBL" id="VNKQ01000004">
    <property type="protein sequence ID" value="KAG0651340.1"/>
    <property type="molecule type" value="Genomic_DNA"/>
</dbReference>
<dbReference type="SMART" id="SM00066">
    <property type="entry name" value="GAL4"/>
    <property type="match status" value="1"/>
</dbReference>
<evidence type="ECO:0000256" key="3">
    <source>
        <dbReference type="SAM" id="MobiDB-lite"/>
    </source>
</evidence>
<evidence type="ECO:0000259" key="4">
    <source>
        <dbReference type="PROSITE" id="PS50048"/>
    </source>
</evidence>
<evidence type="ECO:0000313" key="5">
    <source>
        <dbReference type="EMBL" id="KAG0651340.1"/>
    </source>
</evidence>
<protein>
    <submittedName>
        <fullName evidence="5">Transcriptional activator acu-15</fullName>
    </submittedName>
</protein>
<dbReference type="Gene3D" id="4.10.240.10">
    <property type="entry name" value="Zn(2)-C6 fungal-type DNA-binding domain"/>
    <property type="match status" value="1"/>
</dbReference>
<dbReference type="Proteomes" id="UP000785200">
    <property type="component" value="Unassembled WGS sequence"/>
</dbReference>
<proteinExistence type="predicted"/>
<dbReference type="Pfam" id="PF00172">
    <property type="entry name" value="Zn_clus"/>
    <property type="match status" value="1"/>
</dbReference>
<reference evidence="5" key="1">
    <citation type="submission" date="2019-07" db="EMBL/GenBank/DDBJ databases">
        <title>Hyphodiscus hymeniophilus genome sequencing and assembly.</title>
        <authorList>
            <person name="Kramer G."/>
            <person name="Nodwell J."/>
        </authorList>
    </citation>
    <scope>NUCLEOTIDE SEQUENCE</scope>
    <source>
        <strain evidence="5">ATCC 34498</strain>
    </source>
</reference>
<sequence length="877" mass="97461">MSKRTADEVDNNGTTKQIKTEHPEEFSSAVKKRLQSSSRTGQACDRCKIRKIRCDGLPGGCSPCLQNNTECRTTDRITGRATSRGYVEGLEQQNRDLHLRVQQLEQRLARNAGDTKGQNGYQNSTYEYTQTLSNAQRPSFAPSTEYPQARDVLAAQQQETNMFRALPKFRAGCTGDNYLGVSPGNSNLSSIKGTALSILGMEIDIADFPSIDMDEPDSSVFHPQLYNKSYQAFLQSTLNINPRIEKVDLPPRSEGLMYAQWYFRAINAYLPILHKGTFMKLLTRIYDDRSFQPTTAETVIVHMVFAIMFFQYAVRNWEDAAQQASLNTQSNLHYHYSLGMFYQLSCSHTVQDVQALTLICAHLRNFPKPGASWMLTQTTMALAVELGLHRSSKRWAPDAMPNPLDIEMRKRIFWGLMAIHVTLSGKLGRPMPFRIEDFDVEIPDPIDDDLLSENGLDTSRPGKCLHGIGLQAWQLIPLYLEMNSTIYAIRRLPDNYVSEVNALEAKIRAWKEGIPADIVNGEAGESEQEGRCFALYSQVWALEFRLLLRHPSVSLTNDAAFNDESMRVCVESSRQMLGVVRQLQKLKSLDTTWYNTAVYVMAITTTLFAQWDKRSEISAADLAALKEEMDIWLDIMADVGTLLGSGPRLREAVRVVTDGTLGLLSRSLPSKPQSGYVNTIEAKPSHRISTSHATNKFSKPPQNYGFDNAAANGTTPTPATSTYVPPETQLTHQPTSYPVATQYSTYPDSSNTSAIAYTPQSSHASYPASSGIEAPLLATFGTQTPQAPQNDWHRSNSHSQPVYTGSSAWQQWTTTMTGNLGPNLDSEDCYSANALMQLGGRADGSQANVSIAELTAGHLSQPGEGLPVQWPMNLFDA</sequence>
<evidence type="ECO:0000313" key="6">
    <source>
        <dbReference type="Proteomes" id="UP000785200"/>
    </source>
</evidence>
<dbReference type="GO" id="GO:0003677">
    <property type="term" value="F:DNA binding"/>
    <property type="evidence" value="ECO:0007669"/>
    <property type="project" value="InterPro"/>
</dbReference>
<dbReference type="InterPro" id="IPR050987">
    <property type="entry name" value="AtrR-like"/>
</dbReference>
<dbReference type="SMART" id="SM00906">
    <property type="entry name" value="Fungal_trans"/>
    <property type="match status" value="1"/>
</dbReference>
<dbReference type="InterPro" id="IPR007219">
    <property type="entry name" value="XnlR_reg_dom"/>
</dbReference>
<dbReference type="OrthoDB" id="4456959at2759"/>
<feature type="region of interest" description="Disordered" evidence="3">
    <location>
        <begin position="782"/>
        <end position="805"/>
    </location>
</feature>
<keyword evidence="2" id="KW-0539">Nucleus</keyword>
<comment type="caution">
    <text evidence="5">The sequence shown here is derived from an EMBL/GenBank/DDBJ whole genome shotgun (WGS) entry which is preliminary data.</text>
</comment>
<dbReference type="GO" id="GO:0008270">
    <property type="term" value="F:zinc ion binding"/>
    <property type="evidence" value="ECO:0007669"/>
    <property type="project" value="InterPro"/>
</dbReference>
<organism evidence="5 6">
    <name type="scientific">Hyphodiscus hymeniophilus</name>
    <dbReference type="NCBI Taxonomy" id="353542"/>
    <lineage>
        <taxon>Eukaryota</taxon>
        <taxon>Fungi</taxon>
        <taxon>Dikarya</taxon>
        <taxon>Ascomycota</taxon>
        <taxon>Pezizomycotina</taxon>
        <taxon>Leotiomycetes</taxon>
        <taxon>Helotiales</taxon>
        <taxon>Hyphodiscaceae</taxon>
        <taxon>Hyphodiscus</taxon>
    </lineage>
</organism>
<keyword evidence="6" id="KW-1185">Reference proteome</keyword>
<dbReference type="GO" id="GO:0000981">
    <property type="term" value="F:DNA-binding transcription factor activity, RNA polymerase II-specific"/>
    <property type="evidence" value="ECO:0007669"/>
    <property type="project" value="InterPro"/>
</dbReference>